<comment type="caution">
    <text evidence="6">The sequence shown here is derived from an EMBL/GenBank/DDBJ whole genome shotgun (WGS) entry which is preliminary data.</text>
</comment>
<dbReference type="Pfam" id="PF14226">
    <property type="entry name" value="DIOX_N"/>
    <property type="match status" value="1"/>
</dbReference>
<dbReference type="SUPFAM" id="SSF51197">
    <property type="entry name" value="Clavaminate synthase-like"/>
    <property type="match status" value="1"/>
</dbReference>
<dbReference type="PANTHER" id="PTHR47991">
    <property type="entry name" value="OXOGLUTARATE/IRON-DEPENDENT DIOXYGENASE"/>
    <property type="match status" value="1"/>
</dbReference>
<dbReference type="InterPro" id="IPR027443">
    <property type="entry name" value="IPNS-like_sf"/>
</dbReference>
<dbReference type="InterPro" id="IPR044861">
    <property type="entry name" value="IPNS-like_FE2OG_OXY"/>
</dbReference>
<evidence type="ECO:0000256" key="2">
    <source>
        <dbReference type="ARBA" id="ARBA00022723"/>
    </source>
</evidence>
<evidence type="ECO:0000259" key="5">
    <source>
        <dbReference type="PROSITE" id="PS51471"/>
    </source>
</evidence>
<evidence type="ECO:0000256" key="1">
    <source>
        <dbReference type="ARBA" id="ARBA00008056"/>
    </source>
</evidence>
<protein>
    <recommendedName>
        <fullName evidence="5">Fe2OG dioxygenase domain-containing protein</fullName>
    </recommendedName>
</protein>
<evidence type="ECO:0000313" key="6">
    <source>
        <dbReference type="EMBL" id="KAL3678103.1"/>
    </source>
</evidence>
<dbReference type="Pfam" id="PF03171">
    <property type="entry name" value="2OG-FeII_Oxy"/>
    <property type="match status" value="1"/>
</dbReference>
<dbReference type="InterPro" id="IPR005123">
    <property type="entry name" value="Oxoglu/Fe-dep_dioxygenase_dom"/>
</dbReference>
<dbReference type="FunFam" id="2.60.120.330:FF:000079">
    <property type="entry name" value="Protein SRG1"/>
    <property type="match status" value="1"/>
</dbReference>
<proteinExistence type="inferred from homology"/>
<dbReference type="PROSITE" id="PS51471">
    <property type="entry name" value="FE2OG_OXY"/>
    <property type="match status" value="1"/>
</dbReference>
<dbReference type="AlphaFoldDB" id="A0ABD3GFY8"/>
<dbReference type="GO" id="GO:0016491">
    <property type="term" value="F:oxidoreductase activity"/>
    <property type="evidence" value="ECO:0007669"/>
    <property type="project" value="UniProtKB-KW"/>
</dbReference>
<name>A0ABD3GFY8_9MARC</name>
<dbReference type="EMBL" id="JBJQOH010000007">
    <property type="protein sequence ID" value="KAL3678103.1"/>
    <property type="molecule type" value="Genomic_DNA"/>
</dbReference>
<dbReference type="GO" id="GO:0046872">
    <property type="term" value="F:metal ion binding"/>
    <property type="evidence" value="ECO:0007669"/>
    <property type="project" value="UniProtKB-KW"/>
</dbReference>
<sequence length="311" mass="34902">MVPVIDLAGLEGLGRAAIAKEIVRASELFGFFQVVNHGVSPNLMNKVRSVSRDFFHLSHEEKSGYAKTPENVQGYGYRNMDSGENKLTLAANDYFYFLIPVSRRREDLWPRNPPEFRETMRQYATEARVLAERLLDVMSEALGLSQTILREKLAGPSGEPVNTIRANFYVPVQSGDDLVALGTHSDPGGITLLLQDDEAPGTQIKINDQWITVQPASNGFCVNVGDQIEILSNGRYKSIEHRGLGDRDRERITIPFFYNPAFESIIAPLDELVDESHPALYAPASYEHYFFNVFMKRGVGAGKQYIQETRV</sequence>
<organism evidence="6 7">
    <name type="scientific">Riccia sorocarpa</name>
    <dbReference type="NCBI Taxonomy" id="122646"/>
    <lineage>
        <taxon>Eukaryota</taxon>
        <taxon>Viridiplantae</taxon>
        <taxon>Streptophyta</taxon>
        <taxon>Embryophyta</taxon>
        <taxon>Marchantiophyta</taxon>
        <taxon>Marchantiopsida</taxon>
        <taxon>Marchantiidae</taxon>
        <taxon>Marchantiales</taxon>
        <taxon>Ricciaceae</taxon>
        <taxon>Riccia</taxon>
    </lineage>
</organism>
<evidence type="ECO:0000313" key="7">
    <source>
        <dbReference type="Proteomes" id="UP001633002"/>
    </source>
</evidence>
<gene>
    <name evidence="6" type="ORF">R1sor_021059</name>
</gene>
<keyword evidence="3 4" id="KW-0408">Iron</keyword>
<keyword evidence="2 4" id="KW-0479">Metal-binding</keyword>
<keyword evidence="7" id="KW-1185">Reference proteome</keyword>
<keyword evidence="4" id="KW-0560">Oxidoreductase</keyword>
<comment type="similarity">
    <text evidence="1 4">Belongs to the iron/ascorbate-dependent oxidoreductase family.</text>
</comment>
<dbReference type="InterPro" id="IPR026992">
    <property type="entry name" value="DIOX_N"/>
</dbReference>
<dbReference type="PRINTS" id="PR00682">
    <property type="entry name" value="IPNSYNTHASE"/>
</dbReference>
<evidence type="ECO:0000256" key="3">
    <source>
        <dbReference type="ARBA" id="ARBA00023004"/>
    </source>
</evidence>
<evidence type="ECO:0000256" key="4">
    <source>
        <dbReference type="RuleBase" id="RU003682"/>
    </source>
</evidence>
<reference evidence="6 7" key="1">
    <citation type="submission" date="2024-09" db="EMBL/GenBank/DDBJ databases">
        <title>Chromosome-scale assembly of Riccia sorocarpa.</title>
        <authorList>
            <person name="Paukszto L."/>
        </authorList>
    </citation>
    <scope>NUCLEOTIDE SEQUENCE [LARGE SCALE GENOMIC DNA]</scope>
    <source>
        <strain evidence="6">LP-2024</strain>
        <tissue evidence="6">Aerial parts of the thallus</tissue>
    </source>
</reference>
<accession>A0ABD3GFY8</accession>
<dbReference type="InterPro" id="IPR050295">
    <property type="entry name" value="Plant_2OG-oxidoreductases"/>
</dbReference>
<feature type="domain" description="Fe2OG dioxygenase" evidence="5">
    <location>
        <begin position="160"/>
        <end position="260"/>
    </location>
</feature>
<dbReference type="Gene3D" id="2.60.120.330">
    <property type="entry name" value="B-lactam Antibiotic, Isopenicillin N Synthase, Chain"/>
    <property type="match status" value="1"/>
</dbReference>
<dbReference type="Proteomes" id="UP001633002">
    <property type="component" value="Unassembled WGS sequence"/>
</dbReference>